<accession>A0A562WAI8</accession>
<dbReference type="Proteomes" id="UP000319728">
    <property type="component" value="Unassembled WGS sequence"/>
</dbReference>
<dbReference type="InterPro" id="IPR036063">
    <property type="entry name" value="Smr_dom_sf"/>
</dbReference>
<proteinExistence type="predicted"/>
<evidence type="ECO:0000313" key="2">
    <source>
        <dbReference type="Proteomes" id="UP000319728"/>
    </source>
</evidence>
<keyword evidence="2" id="KW-1185">Reference proteome</keyword>
<gene>
    <name evidence="1" type="ORF">JD81_00459</name>
</gene>
<evidence type="ECO:0000313" key="1">
    <source>
        <dbReference type="EMBL" id="TWJ26977.1"/>
    </source>
</evidence>
<dbReference type="Gene3D" id="3.30.1370.110">
    <property type="match status" value="1"/>
</dbReference>
<protein>
    <submittedName>
        <fullName evidence="1">Smr domain-containing protein</fullName>
    </submittedName>
</protein>
<dbReference type="InterPro" id="IPR002625">
    <property type="entry name" value="Smr_dom"/>
</dbReference>
<sequence length="116" mass="13110">MAGMGADLPVGSHHGHVGHPASGWHDTRPGRGMKLKLDLHDIFNKGHDIDRALRGIMDEAVAKKATLVEIIPGKGSGQLKKRVLRFLDQKDVKQLYHRVEKDSKNFGRLFVHFRWK</sequence>
<dbReference type="AlphaFoldDB" id="A0A562WAI8"/>
<dbReference type="Pfam" id="PF01713">
    <property type="entry name" value="Smr"/>
    <property type="match status" value="1"/>
</dbReference>
<organism evidence="1 2">
    <name type="scientific">Micromonospora sagamiensis</name>
    <dbReference type="NCBI Taxonomy" id="47875"/>
    <lineage>
        <taxon>Bacteria</taxon>
        <taxon>Bacillati</taxon>
        <taxon>Actinomycetota</taxon>
        <taxon>Actinomycetes</taxon>
        <taxon>Micromonosporales</taxon>
        <taxon>Micromonosporaceae</taxon>
        <taxon>Micromonospora</taxon>
    </lineage>
</organism>
<dbReference type="EMBL" id="VLLP01000001">
    <property type="protein sequence ID" value="TWJ26977.1"/>
    <property type="molecule type" value="Genomic_DNA"/>
</dbReference>
<comment type="caution">
    <text evidence="1">The sequence shown here is derived from an EMBL/GenBank/DDBJ whole genome shotgun (WGS) entry which is preliminary data.</text>
</comment>
<name>A0A562WAI8_9ACTN</name>
<reference evidence="1 2" key="1">
    <citation type="submission" date="2019-07" db="EMBL/GenBank/DDBJ databases">
        <title>R&amp;d 2014.</title>
        <authorList>
            <person name="Klenk H.-P."/>
        </authorList>
    </citation>
    <scope>NUCLEOTIDE SEQUENCE [LARGE SCALE GENOMIC DNA]</scope>
    <source>
        <strain evidence="1 2">DSM 43912</strain>
    </source>
</reference>